<dbReference type="AlphaFoldDB" id="A0A1A9KEP3"/>
<dbReference type="CDD" id="cd04301">
    <property type="entry name" value="NAT_SF"/>
    <property type="match status" value="1"/>
</dbReference>
<organism evidence="2 3">
    <name type="scientific">Pseudomonas citronellolis</name>
    <dbReference type="NCBI Taxonomy" id="53408"/>
    <lineage>
        <taxon>Bacteria</taxon>
        <taxon>Pseudomonadati</taxon>
        <taxon>Pseudomonadota</taxon>
        <taxon>Gammaproteobacteria</taxon>
        <taxon>Pseudomonadales</taxon>
        <taxon>Pseudomonadaceae</taxon>
        <taxon>Pseudomonas</taxon>
    </lineage>
</organism>
<sequence>MNPQVEVQVAGPDEEPLLAAMLPGYLRELGVESDLYPYLALYWLEPGRRPYLIRVDGQVAGFALVRALERPGLHELAEFYVGQAFRRQGVGRAAAWALFAGQPGDWQLNVLTGNRNALAFWLRVVPCGTVPLPVDDPEAWPHLRFRFHVG</sequence>
<dbReference type="InterPro" id="IPR016181">
    <property type="entry name" value="Acyl_CoA_acyltransferase"/>
</dbReference>
<dbReference type="Pfam" id="PF00583">
    <property type="entry name" value="Acetyltransf_1"/>
    <property type="match status" value="1"/>
</dbReference>
<dbReference type="Gene3D" id="3.40.630.30">
    <property type="match status" value="1"/>
</dbReference>
<dbReference type="EMBL" id="CP015878">
    <property type="protein sequence ID" value="ANI15580.1"/>
    <property type="molecule type" value="Genomic_DNA"/>
</dbReference>
<reference evidence="2 3" key="1">
    <citation type="submission" date="2016-05" db="EMBL/GenBank/DDBJ databases">
        <title>Genome Sequence of Pseudomonas citronellolis Strain SJTE-3, an Estrogens and Persistent Organic Pollutants degradation strain.</title>
        <authorList>
            <person name="Liang R."/>
        </authorList>
    </citation>
    <scope>NUCLEOTIDE SEQUENCE [LARGE SCALE GENOMIC DNA]</scope>
    <source>
        <strain evidence="2 3">SJTE-3</strain>
    </source>
</reference>
<proteinExistence type="predicted"/>
<protein>
    <recommendedName>
        <fullName evidence="1">N-acetyltransferase domain-containing protein</fullName>
    </recommendedName>
</protein>
<evidence type="ECO:0000259" key="1">
    <source>
        <dbReference type="PROSITE" id="PS51186"/>
    </source>
</evidence>
<gene>
    <name evidence="2" type="ORF">A9C11_17045</name>
</gene>
<dbReference type="SUPFAM" id="SSF55729">
    <property type="entry name" value="Acyl-CoA N-acyltransferases (Nat)"/>
    <property type="match status" value="1"/>
</dbReference>
<dbReference type="Proteomes" id="UP000077748">
    <property type="component" value="Chromosome"/>
</dbReference>
<dbReference type="RefSeq" id="WP_064583357.1">
    <property type="nucleotide sequence ID" value="NZ_CP015878.1"/>
</dbReference>
<evidence type="ECO:0000313" key="3">
    <source>
        <dbReference type="Proteomes" id="UP000077748"/>
    </source>
</evidence>
<accession>A0A1A9KEP3</accession>
<evidence type="ECO:0000313" key="2">
    <source>
        <dbReference type="EMBL" id="ANI15580.1"/>
    </source>
</evidence>
<dbReference type="PROSITE" id="PS51186">
    <property type="entry name" value="GNAT"/>
    <property type="match status" value="1"/>
</dbReference>
<dbReference type="InterPro" id="IPR000182">
    <property type="entry name" value="GNAT_dom"/>
</dbReference>
<dbReference type="GO" id="GO:0016747">
    <property type="term" value="F:acyltransferase activity, transferring groups other than amino-acyl groups"/>
    <property type="evidence" value="ECO:0007669"/>
    <property type="project" value="InterPro"/>
</dbReference>
<feature type="domain" description="N-acetyltransferase" evidence="1">
    <location>
        <begin position="5"/>
        <end position="150"/>
    </location>
</feature>
<name>A0A1A9KEP3_9PSED</name>